<sequence>MKGKEEKMRNALTFFRGKDFDITQDEKDIDDYIKNGQVMHIVQQLSGINAVMFYASSIFVEGDFFNLNNHVCVVILGAFQIFAVGIAVGVVDKVGRRILWLISLGIMAVCLTITAIYFFIDTDIASKIQFILVICICLYVLGFCLGTGPLPWAMMGEMLSAAAKSYTGPIVAAINWLLAYVVTVSYPYLKESVVFVLIETKDKTLDEIQTALGNK</sequence>
<feature type="transmembrane region" description="Helical" evidence="6">
    <location>
        <begin position="170"/>
        <end position="189"/>
    </location>
</feature>
<feature type="transmembrane region" description="Helical" evidence="6">
    <location>
        <begin position="97"/>
        <end position="118"/>
    </location>
</feature>
<feature type="transmembrane region" description="Helical" evidence="6">
    <location>
        <begin position="71"/>
        <end position="91"/>
    </location>
</feature>
<dbReference type="Proteomes" id="UP001458880">
    <property type="component" value="Unassembled WGS sequence"/>
</dbReference>
<keyword evidence="7" id="KW-0762">Sugar transport</keyword>
<evidence type="ECO:0000256" key="2">
    <source>
        <dbReference type="ARBA" id="ARBA00022692"/>
    </source>
</evidence>
<dbReference type="Gene3D" id="1.20.1250.20">
    <property type="entry name" value="MFS general substrate transporter like domains"/>
    <property type="match status" value="1"/>
</dbReference>
<evidence type="ECO:0000313" key="7">
    <source>
        <dbReference type="EMBL" id="KAK9696466.1"/>
    </source>
</evidence>
<name>A0AAW1J110_POPJA</name>
<feature type="transmembrane region" description="Helical" evidence="6">
    <location>
        <begin position="130"/>
        <end position="150"/>
    </location>
</feature>
<organism evidence="7 8">
    <name type="scientific">Popillia japonica</name>
    <name type="common">Japanese beetle</name>
    <dbReference type="NCBI Taxonomy" id="7064"/>
    <lineage>
        <taxon>Eukaryota</taxon>
        <taxon>Metazoa</taxon>
        <taxon>Ecdysozoa</taxon>
        <taxon>Arthropoda</taxon>
        <taxon>Hexapoda</taxon>
        <taxon>Insecta</taxon>
        <taxon>Pterygota</taxon>
        <taxon>Neoptera</taxon>
        <taxon>Endopterygota</taxon>
        <taxon>Coleoptera</taxon>
        <taxon>Polyphaga</taxon>
        <taxon>Scarabaeiformia</taxon>
        <taxon>Scarabaeidae</taxon>
        <taxon>Rutelinae</taxon>
        <taxon>Popillia</taxon>
    </lineage>
</organism>
<keyword evidence="8" id="KW-1185">Reference proteome</keyword>
<dbReference type="AlphaFoldDB" id="A0AAW1J110"/>
<keyword evidence="3 6" id="KW-1133">Transmembrane helix</keyword>
<evidence type="ECO:0000256" key="5">
    <source>
        <dbReference type="ARBA" id="ARBA00023180"/>
    </source>
</evidence>
<comment type="caution">
    <text evidence="7">The sequence shown here is derived from an EMBL/GenBank/DDBJ whole genome shotgun (WGS) entry which is preliminary data.</text>
</comment>
<evidence type="ECO:0000256" key="1">
    <source>
        <dbReference type="ARBA" id="ARBA00004141"/>
    </source>
</evidence>
<dbReference type="InterPro" id="IPR005828">
    <property type="entry name" value="MFS_sugar_transport-like"/>
</dbReference>
<reference evidence="7 8" key="1">
    <citation type="journal article" date="2024" name="BMC Genomics">
        <title>De novo assembly and annotation of Popillia japonica's genome with initial clues to its potential as an invasive pest.</title>
        <authorList>
            <person name="Cucini C."/>
            <person name="Boschi S."/>
            <person name="Funari R."/>
            <person name="Cardaioli E."/>
            <person name="Iannotti N."/>
            <person name="Marturano G."/>
            <person name="Paoli F."/>
            <person name="Bruttini M."/>
            <person name="Carapelli A."/>
            <person name="Frati F."/>
            <person name="Nardi F."/>
        </authorList>
    </citation>
    <scope>NUCLEOTIDE SEQUENCE [LARGE SCALE GENOMIC DNA]</scope>
    <source>
        <strain evidence="7">DMR45628</strain>
    </source>
</reference>
<dbReference type="PANTHER" id="PTHR48021">
    <property type="match status" value="1"/>
</dbReference>
<dbReference type="InterPro" id="IPR036259">
    <property type="entry name" value="MFS_trans_sf"/>
</dbReference>
<dbReference type="PRINTS" id="PR00171">
    <property type="entry name" value="SUGRTRNSPORT"/>
</dbReference>
<dbReference type="EMBL" id="JASPKY010000450">
    <property type="protein sequence ID" value="KAK9696466.1"/>
    <property type="molecule type" value="Genomic_DNA"/>
</dbReference>
<dbReference type="SUPFAM" id="SSF103473">
    <property type="entry name" value="MFS general substrate transporter"/>
    <property type="match status" value="1"/>
</dbReference>
<evidence type="ECO:0000256" key="4">
    <source>
        <dbReference type="ARBA" id="ARBA00023136"/>
    </source>
</evidence>
<comment type="subcellular location">
    <subcellularLocation>
        <location evidence="1">Membrane</location>
        <topology evidence="1">Multi-pass membrane protein</topology>
    </subcellularLocation>
</comment>
<dbReference type="Pfam" id="PF00083">
    <property type="entry name" value="Sugar_tr"/>
    <property type="match status" value="1"/>
</dbReference>
<dbReference type="PANTHER" id="PTHR48021:SF1">
    <property type="entry name" value="GH07001P-RELATED"/>
    <property type="match status" value="1"/>
</dbReference>
<keyword evidence="7" id="KW-0813">Transport</keyword>
<dbReference type="GO" id="GO:0016020">
    <property type="term" value="C:membrane"/>
    <property type="evidence" value="ECO:0007669"/>
    <property type="project" value="UniProtKB-SubCell"/>
</dbReference>
<keyword evidence="2 6" id="KW-0812">Transmembrane</keyword>
<keyword evidence="4 6" id="KW-0472">Membrane</keyword>
<evidence type="ECO:0000256" key="3">
    <source>
        <dbReference type="ARBA" id="ARBA00022989"/>
    </source>
</evidence>
<dbReference type="GO" id="GO:0022857">
    <property type="term" value="F:transmembrane transporter activity"/>
    <property type="evidence" value="ECO:0007669"/>
    <property type="project" value="InterPro"/>
</dbReference>
<dbReference type="InterPro" id="IPR003663">
    <property type="entry name" value="Sugar/inositol_transpt"/>
</dbReference>
<gene>
    <name evidence="7" type="ORF">QE152_g31898</name>
</gene>
<accession>A0AAW1J110</accession>
<keyword evidence="5" id="KW-0325">Glycoprotein</keyword>
<dbReference type="InterPro" id="IPR050549">
    <property type="entry name" value="MFS_Trehalose_Transporter"/>
</dbReference>
<evidence type="ECO:0000256" key="6">
    <source>
        <dbReference type="SAM" id="Phobius"/>
    </source>
</evidence>
<protein>
    <submittedName>
        <fullName evidence="7">Sugar transporter</fullName>
    </submittedName>
</protein>
<evidence type="ECO:0000313" key="8">
    <source>
        <dbReference type="Proteomes" id="UP001458880"/>
    </source>
</evidence>
<proteinExistence type="predicted"/>